<keyword evidence="1" id="KW-1133">Transmembrane helix</keyword>
<name>A0ABY5L0A2_9CELL</name>
<evidence type="ECO:0000313" key="2">
    <source>
        <dbReference type="EMBL" id="UUI75390.1"/>
    </source>
</evidence>
<feature type="transmembrane region" description="Helical" evidence="1">
    <location>
        <begin position="81"/>
        <end position="101"/>
    </location>
</feature>
<dbReference type="EMBL" id="CP101988">
    <property type="protein sequence ID" value="UUI75390.1"/>
    <property type="molecule type" value="Genomic_DNA"/>
</dbReference>
<accession>A0ABY5L0A2</accession>
<keyword evidence="1" id="KW-0472">Membrane</keyword>
<evidence type="ECO:0000313" key="3">
    <source>
        <dbReference type="Proteomes" id="UP001316189"/>
    </source>
</evidence>
<keyword evidence="1" id="KW-0812">Transmembrane</keyword>
<protein>
    <submittedName>
        <fullName evidence="2">Uncharacterized protein</fullName>
    </submittedName>
</protein>
<evidence type="ECO:0000256" key="1">
    <source>
        <dbReference type="SAM" id="Phobius"/>
    </source>
</evidence>
<sequence>MTEEQLVPRRWRDDFILALRLRDAAGAQIGDALAQVESYCAESGDTAAEAFGDAREYAQALPLAPGPVAGPAVAPGQLARIGIAVTGMLTTFAAASGWAAGAATVTAGQVVSVALVLVGAVLVIRMIDAVTRLITTAARSFWLGLAVVLPVLGVNVAVVLLLDQPLVEIPAEPMLAVGLVLVLAPSIWETLSGVAVDADVVAGPFDDPEDVHRKNARSAKIATWIIPIMTAPAALLFALAAALR</sequence>
<feature type="transmembrane region" description="Helical" evidence="1">
    <location>
        <begin position="140"/>
        <end position="162"/>
    </location>
</feature>
<reference evidence="2 3" key="1">
    <citation type="submission" date="2022-07" db="EMBL/GenBank/DDBJ databases">
        <title>Novel species in genus cellulomonas.</title>
        <authorList>
            <person name="Ye L."/>
        </authorList>
    </citation>
    <scope>NUCLEOTIDE SEQUENCE [LARGE SCALE GENOMIC DNA]</scope>
    <source>
        <strain evidence="3">zg-Y338</strain>
    </source>
</reference>
<dbReference type="Proteomes" id="UP001316189">
    <property type="component" value="Chromosome"/>
</dbReference>
<feature type="transmembrane region" description="Helical" evidence="1">
    <location>
        <begin position="221"/>
        <end position="243"/>
    </location>
</feature>
<keyword evidence="3" id="KW-1185">Reference proteome</keyword>
<feature type="transmembrane region" description="Helical" evidence="1">
    <location>
        <begin position="107"/>
        <end position="128"/>
    </location>
</feature>
<dbReference type="RefSeq" id="WP_227568531.1">
    <property type="nucleotide sequence ID" value="NZ_CP101988.1"/>
</dbReference>
<proteinExistence type="predicted"/>
<organism evidence="2 3">
    <name type="scientific">Cellulomonas chengniuliangii</name>
    <dbReference type="NCBI Taxonomy" id="2968084"/>
    <lineage>
        <taxon>Bacteria</taxon>
        <taxon>Bacillati</taxon>
        <taxon>Actinomycetota</taxon>
        <taxon>Actinomycetes</taxon>
        <taxon>Micrococcales</taxon>
        <taxon>Cellulomonadaceae</taxon>
        <taxon>Cellulomonas</taxon>
    </lineage>
</organism>
<gene>
    <name evidence="2" type="ORF">NP064_00195</name>
</gene>